<name>A0ABW4ZTW8_9BACL</name>
<dbReference type="InterPro" id="IPR001647">
    <property type="entry name" value="HTH_TetR"/>
</dbReference>
<organism evidence="6 7">
    <name type="scientific">Tumebacillus lipolyticus</name>
    <dbReference type="NCBI Taxonomy" id="1280370"/>
    <lineage>
        <taxon>Bacteria</taxon>
        <taxon>Bacillati</taxon>
        <taxon>Bacillota</taxon>
        <taxon>Bacilli</taxon>
        <taxon>Bacillales</taxon>
        <taxon>Alicyclobacillaceae</taxon>
        <taxon>Tumebacillus</taxon>
    </lineage>
</organism>
<keyword evidence="1" id="KW-0805">Transcription regulation</keyword>
<evidence type="ECO:0000313" key="6">
    <source>
        <dbReference type="EMBL" id="MFD2169150.1"/>
    </source>
</evidence>
<evidence type="ECO:0000256" key="3">
    <source>
        <dbReference type="ARBA" id="ARBA00023163"/>
    </source>
</evidence>
<sequence>MTANRIKQVALKHFANHGYEGASLADIAAEVGIKTPSIYAHFKGKDDLFLQVIQDIAEEELSFLKRSFQEHKDQSFKTSLYQVLVSYKERYEQDLQMKFWLRMSFFPPLHVKEQVDRYVMEYLDRAEQLLVTVFASAIESGVIARVGAERATIAYMAMMDSIFVEMLYGGEERSQKRLEAAWAIFWRGVVASDEQGGTE</sequence>
<dbReference type="PANTHER" id="PTHR30055:SF238">
    <property type="entry name" value="MYCOFACTOCIN BIOSYNTHESIS TRANSCRIPTIONAL REGULATOR MFTR-RELATED"/>
    <property type="match status" value="1"/>
</dbReference>
<dbReference type="RefSeq" id="WP_386044199.1">
    <property type="nucleotide sequence ID" value="NZ_JBHUIO010000002.1"/>
</dbReference>
<reference evidence="7" key="1">
    <citation type="journal article" date="2019" name="Int. J. Syst. Evol. Microbiol.">
        <title>The Global Catalogue of Microorganisms (GCM) 10K type strain sequencing project: providing services to taxonomists for standard genome sequencing and annotation.</title>
        <authorList>
            <consortium name="The Broad Institute Genomics Platform"/>
            <consortium name="The Broad Institute Genome Sequencing Center for Infectious Disease"/>
            <person name="Wu L."/>
            <person name="Ma J."/>
        </authorList>
    </citation>
    <scope>NUCLEOTIDE SEQUENCE [LARGE SCALE GENOMIC DNA]</scope>
    <source>
        <strain evidence="7">CGMCC 1.13574</strain>
    </source>
</reference>
<feature type="domain" description="HTH tetR-type" evidence="5">
    <location>
        <begin position="1"/>
        <end position="60"/>
    </location>
</feature>
<keyword evidence="7" id="KW-1185">Reference proteome</keyword>
<dbReference type="Pfam" id="PF00440">
    <property type="entry name" value="TetR_N"/>
    <property type="match status" value="1"/>
</dbReference>
<dbReference type="Gene3D" id="1.10.10.60">
    <property type="entry name" value="Homeodomain-like"/>
    <property type="match status" value="1"/>
</dbReference>
<dbReference type="PROSITE" id="PS50977">
    <property type="entry name" value="HTH_TETR_2"/>
    <property type="match status" value="1"/>
</dbReference>
<comment type="caution">
    <text evidence="6">The sequence shown here is derived from an EMBL/GenBank/DDBJ whole genome shotgun (WGS) entry which is preliminary data.</text>
</comment>
<dbReference type="SUPFAM" id="SSF48498">
    <property type="entry name" value="Tetracyclin repressor-like, C-terminal domain"/>
    <property type="match status" value="1"/>
</dbReference>
<dbReference type="Gene3D" id="1.10.357.10">
    <property type="entry name" value="Tetracycline Repressor, domain 2"/>
    <property type="match status" value="1"/>
</dbReference>
<feature type="DNA-binding region" description="H-T-H motif" evidence="4">
    <location>
        <begin position="23"/>
        <end position="42"/>
    </location>
</feature>
<dbReference type="PRINTS" id="PR00455">
    <property type="entry name" value="HTHTETR"/>
</dbReference>
<accession>A0ABW4ZTW8</accession>
<evidence type="ECO:0000256" key="2">
    <source>
        <dbReference type="ARBA" id="ARBA00023125"/>
    </source>
</evidence>
<evidence type="ECO:0000313" key="7">
    <source>
        <dbReference type="Proteomes" id="UP001597343"/>
    </source>
</evidence>
<dbReference type="PANTHER" id="PTHR30055">
    <property type="entry name" value="HTH-TYPE TRANSCRIPTIONAL REGULATOR RUTR"/>
    <property type="match status" value="1"/>
</dbReference>
<evidence type="ECO:0000256" key="1">
    <source>
        <dbReference type="ARBA" id="ARBA00023015"/>
    </source>
</evidence>
<evidence type="ECO:0000259" key="5">
    <source>
        <dbReference type="PROSITE" id="PS50977"/>
    </source>
</evidence>
<gene>
    <name evidence="6" type="ORF">ACFSOY_03840</name>
</gene>
<dbReference type="InterPro" id="IPR050109">
    <property type="entry name" value="HTH-type_TetR-like_transc_reg"/>
</dbReference>
<keyword evidence="3" id="KW-0804">Transcription</keyword>
<dbReference type="Proteomes" id="UP001597343">
    <property type="component" value="Unassembled WGS sequence"/>
</dbReference>
<dbReference type="SUPFAM" id="SSF46689">
    <property type="entry name" value="Homeodomain-like"/>
    <property type="match status" value="1"/>
</dbReference>
<protein>
    <submittedName>
        <fullName evidence="6">TetR/AcrR family transcriptional regulator</fullName>
    </submittedName>
</protein>
<dbReference type="InterPro" id="IPR009057">
    <property type="entry name" value="Homeodomain-like_sf"/>
</dbReference>
<evidence type="ECO:0000256" key="4">
    <source>
        <dbReference type="PROSITE-ProRule" id="PRU00335"/>
    </source>
</evidence>
<dbReference type="InterPro" id="IPR036271">
    <property type="entry name" value="Tet_transcr_reg_TetR-rel_C_sf"/>
</dbReference>
<keyword evidence="2 4" id="KW-0238">DNA-binding</keyword>
<dbReference type="EMBL" id="JBHUIO010000002">
    <property type="protein sequence ID" value="MFD2169150.1"/>
    <property type="molecule type" value="Genomic_DNA"/>
</dbReference>
<proteinExistence type="predicted"/>